<dbReference type="PRINTS" id="PR00960">
    <property type="entry name" value="LMBPPROTEIN"/>
</dbReference>
<sequence>IEYWGTELDRTWRIKKRFANGISNSLIDEMYNKAKSAGAIGGKILGAGGGGFMLLYVPQNKQDLVKQELADFRNVPFSCSNEGSKIVFL</sequence>
<organism evidence="2">
    <name type="scientific">human gut metagenome</name>
    <dbReference type="NCBI Taxonomy" id="408170"/>
    <lineage>
        <taxon>unclassified sequences</taxon>
        <taxon>metagenomes</taxon>
        <taxon>organismal metagenomes</taxon>
    </lineage>
</organism>
<dbReference type="Pfam" id="PF08544">
    <property type="entry name" value="GHMP_kinases_C"/>
    <property type="match status" value="1"/>
</dbReference>
<accession>K1TJR1</accession>
<proteinExistence type="predicted"/>
<evidence type="ECO:0000313" key="2">
    <source>
        <dbReference type="EMBL" id="EKC67829.1"/>
    </source>
</evidence>
<keyword evidence="2" id="KW-0418">Kinase</keyword>
<name>K1TJR1_9ZZZZ</name>
<dbReference type="InterPro" id="IPR036554">
    <property type="entry name" value="GHMP_kinase_C_sf"/>
</dbReference>
<dbReference type="Gene3D" id="3.30.70.890">
    <property type="entry name" value="GHMP kinase, C-terminal domain"/>
    <property type="match status" value="1"/>
</dbReference>
<dbReference type="EMBL" id="AJWZ01003585">
    <property type="protein sequence ID" value="EKC67829.1"/>
    <property type="molecule type" value="Genomic_DNA"/>
</dbReference>
<dbReference type="InterPro" id="IPR013750">
    <property type="entry name" value="GHMP_kinase_C_dom"/>
</dbReference>
<dbReference type="GO" id="GO:0016301">
    <property type="term" value="F:kinase activity"/>
    <property type="evidence" value="ECO:0007669"/>
    <property type="project" value="UniProtKB-KW"/>
</dbReference>
<keyword evidence="2" id="KW-0808">Transferase</keyword>
<gene>
    <name evidence="2" type="ORF">OBE_05255</name>
</gene>
<feature type="domain" description="GHMP kinase C-terminal" evidence="1">
    <location>
        <begin position="9"/>
        <end position="70"/>
    </location>
</feature>
<dbReference type="GO" id="GO:0005524">
    <property type="term" value="F:ATP binding"/>
    <property type="evidence" value="ECO:0007669"/>
    <property type="project" value="InterPro"/>
</dbReference>
<comment type="caution">
    <text evidence="2">The sequence shown here is derived from an EMBL/GenBank/DDBJ whole genome shotgun (WGS) entry which is preliminary data.</text>
</comment>
<evidence type="ECO:0000259" key="1">
    <source>
        <dbReference type="Pfam" id="PF08544"/>
    </source>
</evidence>
<feature type="non-terminal residue" evidence="2">
    <location>
        <position position="1"/>
    </location>
</feature>
<dbReference type="SUPFAM" id="SSF55060">
    <property type="entry name" value="GHMP Kinase, C-terminal domain"/>
    <property type="match status" value="1"/>
</dbReference>
<dbReference type="InterPro" id="IPR001174">
    <property type="entry name" value="HddA/FKP"/>
</dbReference>
<protein>
    <submittedName>
        <fullName evidence="2">Ghmp kinase</fullName>
    </submittedName>
</protein>
<dbReference type="AlphaFoldDB" id="K1TJR1"/>
<reference evidence="2" key="1">
    <citation type="journal article" date="2013" name="Environ. Microbiol.">
        <title>Microbiota from the distal guts of lean and obese adolescents exhibit partial functional redundancy besides clear differences in community structure.</title>
        <authorList>
            <person name="Ferrer M."/>
            <person name="Ruiz A."/>
            <person name="Lanza F."/>
            <person name="Haange S.B."/>
            <person name="Oberbach A."/>
            <person name="Till H."/>
            <person name="Bargiela R."/>
            <person name="Campoy C."/>
            <person name="Segura M.T."/>
            <person name="Richter M."/>
            <person name="von Bergen M."/>
            <person name="Seifert J."/>
            <person name="Suarez A."/>
        </authorList>
    </citation>
    <scope>NUCLEOTIDE SEQUENCE</scope>
</reference>